<keyword evidence="2" id="KW-1185">Reference proteome</keyword>
<dbReference type="Proteomes" id="UP000192330">
    <property type="component" value="Unassembled WGS sequence"/>
</dbReference>
<keyword evidence="1" id="KW-0808">Transferase</keyword>
<name>A0A1W1Z6X7_9RHOB</name>
<dbReference type="AlphaFoldDB" id="A0A1W1Z6X7"/>
<reference evidence="1 2" key="1">
    <citation type="submission" date="2017-04" db="EMBL/GenBank/DDBJ databases">
        <authorList>
            <person name="Afonso C.L."/>
            <person name="Miller P.J."/>
            <person name="Scott M.A."/>
            <person name="Spackman E."/>
            <person name="Goraichik I."/>
            <person name="Dimitrov K.M."/>
            <person name="Suarez D.L."/>
            <person name="Swayne D.E."/>
        </authorList>
    </citation>
    <scope>NUCLEOTIDE SEQUENCE [LARGE SCALE GENOMIC DNA]</scope>
    <source>
        <strain evidence="1 2">CGMCC 1.12644</strain>
    </source>
</reference>
<organism evidence="1 2">
    <name type="scientific">Primorskyibacter flagellatus</name>
    <dbReference type="NCBI Taxonomy" id="1387277"/>
    <lineage>
        <taxon>Bacteria</taxon>
        <taxon>Pseudomonadati</taxon>
        <taxon>Pseudomonadota</taxon>
        <taxon>Alphaproteobacteria</taxon>
        <taxon>Rhodobacterales</taxon>
        <taxon>Roseobacteraceae</taxon>
        <taxon>Primorskyibacter</taxon>
    </lineage>
</organism>
<dbReference type="STRING" id="1387277.SAMN06295998_101306"/>
<gene>
    <name evidence="1" type="ORF">SAMN06295998_101306</name>
</gene>
<protein>
    <submittedName>
        <fullName evidence="1">Glycosyl transferase family 2</fullName>
    </submittedName>
</protein>
<evidence type="ECO:0000313" key="1">
    <source>
        <dbReference type="EMBL" id="SMC44247.1"/>
    </source>
</evidence>
<proteinExistence type="predicted"/>
<dbReference type="GO" id="GO:0016740">
    <property type="term" value="F:transferase activity"/>
    <property type="evidence" value="ECO:0007669"/>
    <property type="project" value="UniProtKB-KW"/>
</dbReference>
<dbReference type="EMBL" id="FWYD01000001">
    <property type="protein sequence ID" value="SMC44247.1"/>
    <property type="molecule type" value="Genomic_DNA"/>
</dbReference>
<dbReference type="OrthoDB" id="835336at2"/>
<evidence type="ECO:0000313" key="2">
    <source>
        <dbReference type="Proteomes" id="UP000192330"/>
    </source>
</evidence>
<accession>A0A1W1Z6X7</accession>
<sequence>MKICALTMVYKDYWALDVWYRHYAQLLGADALYIVAHGADPEVQRICPGASIWTIPRDDLSYFDRKRSELLNAFQAGLLSSYDWVIRTDADELICADPAIGSLQQIFAAAGRVPVLTALGLDLVEQPEDGPLRDGLWRTRKNVSFTGHYSKAFAQSKPVNLTLHGTKVPPRRLADFPFVMPEGLYLVHLKYANLDALETVNADRVAMSNAGQKGLPGAGWREAYADAAQFLASFRAKPVLPWHKARAKAFRALSNDPARSERLGLVKARALKFPFRTVLPDWFETFEQ</sequence>
<dbReference type="Pfam" id="PF13704">
    <property type="entry name" value="Glyco_tranf_2_4"/>
    <property type="match status" value="1"/>
</dbReference>